<dbReference type="Proteomes" id="UP000068243">
    <property type="component" value="Unassembled WGS sequence"/>
</dbReference>
<evidence type="ECO:0000313" key="2">
    <source>
        <dbReference type="EMBL" id="GAQ47530.1"/>
    </source>
</evidence>
<proteinExistence type="predicted"/>
<dbReference type="InterPro" id="IPR036047">
    <property type="entry name" value="F-box-like_dom_sf"/>
</dbReference>
<feature type="region of interest" description="Disordered" evidence="1">
    <location>
        <begin position="274"/>
        <end position="305"/>
    </location>
</feature>
<name>A0A100IUB3_ASPNG</name>
<reference evidence="3" key="1">
    <citation type="journal article" date="2016" name="Genome Announc.">
        <title>Draft genome sequence of Aspergillus niger strain An76.</title>
        <authorList>
            <person name="Gong W."/>
            <person name="Cheng Z."/>
            <person name="Zhang H."/>
            <person name="Liu L."/>
            <person name="Gao P."/>
            <person name="Wang L."/>
        </authorList>
    </citation>
    <scope>NUCLEOTIDE SEQUENCE [LARGE SCALE GENOMIC DNA]</scope>
    <source>
        <strain evidence="3">An76</strain>
    </source>
</reference>
<dbReference type="SUPFAM" id="SSF81383">
    <property type="entry name" value="F-box domain"/>
    <property type="match status" value="1"/>
</dbReference>
<dbReference type="AlphaFoldDB" id="A0A100IUB3"/>
<organism evidence="2 3">
    <name type="scientific">Aspergillus niger</name>
    <dbReference type="NCBI Taxonomy" id="5061"/>
    <lineage>
        <taxon>Eukaryota</taxon>
        <taxon>Fungi</taxon>
        <taxon>Dikarya</taxon>
        <taxon>Ascomycota</taxon>
        <taxon>Pezizomycotina</taxon>
        <taxon>Eurotiomycetes</taxon>
        <taxon>Eurotiomycetidae</taxon>
        <taxon>Eurotiales</taxon>
        <taxon>Aspergillaceae</taxon>
        <taxon>Aspergillus</taxon>
        <taxon>Aspergillus subgen. Circumdati</taxon>
    </lineage>
</organism>
<sequence length="527" mass="60277">MPNPNHVDGFSSLPTEIFETLLSHLDLDSIKALRLTSGSLARRCIGPRFLESIQQPVLDVSLENLRSLLALSCNHDLSKKITSLTFLATIMDISGLERDIKNGWYSVNDFKAPTLEETEFDFSPEELSKAKDDLKWLKKQKEGRETESSSDVTGLLQLALENLGDLDSIHLDSAVIRGPKQRRSLKYGEWIPLWTRASKVFSWVTTALAKSQASVKTFDAYQSNRECGLEASNIDRHELTHDPAELVWSCKALESLEMSISGEVQDALDFKRKLEEEDEEDEDDDRIYEEDDQANARKESCTSQENQIELSRKPSFFLRSAPGLRKLELSFRRTAELDLKFKEKYDWIIDSIAREAEFPKLEACTFTGFPAKGESILLFLEKHPGLRSLRIHECHLSSGSWTPIFAYLEQSMPELQHLSFSNLFGRHMQNFKYAQAQELNEDFGRDKREDDWQEGDGLVIWHTNPRPRWTSYTSTTGSGVHTISFTREEIKKGLVSRPLNPGPGRVKGSAEHWRWRKNRLTLYGPLS</sequence>
<dbReference type="VEuPathDB" id="FungiDB:ATCC64974_41380"/>
<dbReference type="OrthoDB" id="3886018at2759"/>
<evidence type="ECO:0008006" key="4">
    <source>
        <dbReference type="Google" id="ProtNLM"/>
    </source>
</evidence>
<evidence type="ECO:0000313" key="3">
    <source>
        <dbReference type="Proteomes" id="UP000068243"/>
    </source>
</evidence>
<dbReference type="VEuPathDB" id="FungiDB:ASPNIDRAFT2_1207412"/>
<feature type="compositionally biased region" description="Acidic residues" evidence="1">
    <location>
        <begin position="276"/>
        <end position="293"/>
    </location>
</feature>
<evidence type="ECO:0000256" key="1">
    <source>
        <dbReference type="SAM" id="MobiDB-lite"/>
    </source>
</evidence>
<dbReference type="OMA" id="IHECHLS"/>
<dbReference type="SUPFAM" id="SSF52047">
    <property type="entry name" value="RNI-like"/>
    <property type="match status" value="1"/>
</dbReference>
<accession>A0A100IUB3</accession>
<dbReference type="EMBL" id="BCMY01000031">
    <property type="protein sequence ID" value="GAQ47530.1"/>
    <property type="molecule type" value="Genomic_DNA"/>
</dbReference>
<comment type="caution">
    <text evidence="2">The sequence shown here is derived from an EMBL/GenBank/DDBJ whole genome shotgun (WGS) entry which is preliminary data.</text>
</comment>
<dbReference type="VEuPathDB" id="FungiDB:An12g02960"/>
<gene>
    <name evidence="2" type="ORF">ABL_10191</name>
</gene>
<dbReference type="VEuPathDB" id="FungiDB:M747DRAFT_370018"/>
<protein>
    <recommendedName>
        <fullName evidence="4">F-box domain-containing protein</fullName>
    </recommendedName>
</protein>